<dbReference type="SMART" id="SM01340">
    <property type="entry name" value="DNA_mis_repair"/>
    <property type="match status" value="1"/>
</dbReference>
<comment type="similarity">
    <text evidence="1 4">Belongs to the DNA mismatch repair MutL/HexB family.</text>
</comment>
<dbReference type="Gene3D" id="3.30.1540.20">
    <property type="entry name" value="MutL, C-terminal domain, dimerisation subdomain"/>
    <property type="match status" value="1"/>
</dbReference>
<dbReference type="EMBL" id="FNBC01000033">
    <property type="protein sequence ID" value="SDF22715.1"/>
    <property type="molecule type" value="Genomic_DNA"/>
</dbReference>
<evidence type="ECO:0000259" key="6">
    <source>
        <dbReference type="SMART" id="SM00853"/>
    </source>
</evidence>
<dbReference type="Pfam" id="PF08676">
    <property type="entry name" value="MutL_C"/>
    <property type="match status" value="1"/>
</dbReference>
<evidence type="ECO:0000313" key="8">
    <source>
        <dbReference type="EMBL" id="SDF22715.1"/>
    </source>
</evidence>
<name>A0A1G7JCT7_9DEIN</name>
<dbReference type="Pfam" id="PF01119">
    <property type="entry name" value="DNA_mis_repair"/>
    <property type="match status" value="1"/>
</dbReference>
<dbReference type="GO" id="GO:0005524">
    <property type="term" value="F:ATP binding"/>
    <property type="evidence" value="ECO:0007669"/>
    <property type="project" value="InterPro"/>
</dbReference>
<dbReference type="PANTHER" id="PTHR10073">
    <property type="entry name" value="DNA MISMATCH REPAIR PROTEIN MLH, PMS, MUTL"/>
    <property type="match status" value="1"/>
</dbReference>
<evidence type="ECO:0000259" key="7">
    <source>
        <dbReference type="SMART" id="SM01340"/>
    </source>
</evidence>
<evidence type="ECO:0000313" key="9">
    <source>
        <dbReference type="Proteomes" id="UP000199446"/>
    </source>
</evidence>
<proteinExistence type="inferred from homology"/>
<keyword evidence="9" id="KW-1185">Reference proteome</keyword>
<dbReference type="RefSeq" id="WP_093008298.1">
    <property type="nucleotide sequence ID" value="NZ_FNBC01000033.1"/>
</dbReference>
<dbReference type="GO" id="GO:0006298">
    <property type="term" value="P:mismatch repair"/>
    <property type="evidence" value="ECO:0007669"/>
    <property type="project" value="UniProtKB-UniRule"/>
</dbReference>
<keyword evidence="3 4" id="KW-0234">DNA repair</keyword>
<dbReference type="SMART" id="SM00853">
    <property type="entry name" value="MutL_C"/>
    <property type="match status" value="1"/>
</dbReference>
<dbReference type="Proteomes" id="UP000199446">
    <property type="component" value="Unassembled WGS sequence"/>
</dbReference>
<accession>A0A1G7JCT7</accession>
<dbReference type="GO" id="GO:0030983">
    <property type="term" value="F:mismatched DNA binding"/>
    <property type="evidence" value="ECO:0007669"/>
    <property type="project" value="InterPro"/>
</dbReference>
<dbReference type="SUPFAM" id="SSF55874">
    <property type="entry name" value="ATPase domain of HSP90 chaperone/DNA topoisomerase II/histidine kinase"/>
    <property type="match status" value="1"/>
</dbReference>
<dbReference type="InterPro" id="IPR038973">
    <property type="entry name" value="MutL/Mlh/Pms-like"/>
</dbReference>
<dbReference type="InterPro" id="IPR020667">
    <property type="entry name" value="DNA_mismatch_repair_MutL"/>
</dbReference>
<dbReference type="GO" id="GO:0016887">
    <property type="term" value="F:ATP hydrolysis activity"/>
    <property type="evidence" value="ECO:0007669"/>
    <property type="project" value="InterPro"/>
</dbReference>
<dbReference type="InterPro" id="IPR014790">
    <property type="entry name" value="MutL_C"/>
</dbReference>
<evidence type="ECO:0000256" key="5">
    <source>
        <dbReference type="SAM" id="MobiDB-lite"/>
    </source>
</evidence>
<dbReference type="GO" id="GO:0140664">
    <property type="term" value="F:ATP-dependent DNA damage sensor activity"/>
    <property type="evidence" value="ECO:0007669"/>
    <property type="project" value="InterPro"/>
</dbReference>
<dbReference type="SUPFAM" id="SSF54211">
    <property type="entry name" value="Ribosomal protein S5 domain 2-like"/>
    <property type="match status" value="1"/>
</dbReference>
<dbReference type="Gene3D" id="3.30.230.10">
    <property type="match status" value="1"/>
</dbReference>
<dbReference type="InterPro" id="IPR042120">
    <property type="entry name" value="MutL_C_dimsub"/>
</dbReference>
<dbReference type="InterPro" id="IPR014721">
    <property type="entry name" value="Ribsml_uS5_D2-typ_fold_subgr"/>
</dbReference>
<evidence type="ECO:0000256" key="4">
    <source>
        <dbReference type="HAMAP-Rule" id="MF_00149"/>
    </source>
</evidence>
<keyword evidence="2 4" id="KW-0227">DNA damage</keyword>
<sequence>MIRPLPPELRGLLARGEVLLAVKDAVRELLENALDAGARRVRVELWGGGLKRLVVEDDGEGIPLEDLPLAVEPYATSKLQDLEDLRTLGFRGQALYALRQAARLRIRSRPRGQLGGGLLLAEGERVEVRPVPAPPGTRVEVEELFLGEGRDPKGEVRGVLDLVRRYLLHHPRLALALFVEGEARLLFPGAGLREAARLAFGQVLAERLLPVEAQRGEMRLQGLLSGPQASRTRPDGLYLAVNGRPVALPEGVLKAVRRAYRELLPEGHYPLGVLNLSLPQGAFRLRLDARKEEVALSQEAEAFLGEALAEAFRGQNLARALPEPRPLLPLSPPTPSGLPRLRFLAQFRESYLLAEAGDTLYVVDQHAAHERILYEDLLKRAAEGPKPLPRPLLVSLAPEEEALLQAGQEALAGLFRWEPFGPGRVRLLMAPAFLHPYPLLLPEVFKEALRGEGGSLKVAPSGLTKVAPSGLTKALLARLACLPAVKAGHPLGEAQGQALLDALLACEIPWVCPHGRPVLLALKEEDLIRRFGRRSGARGGGEARPRPQEESFPEAPLPREP</sequence>
<dbReference type="Pfam" id="PF02518">
    <property type="entry name" value="HATPase_c"/>
    <property type="match status" value="1"/>
</dbReference>
<organism evidence="8 9">
    <name type="scientific">Thermus arciformis</name>
    <dbReference type="NCBI Taxonomy" id="482827"/>
    <lineage>
        <taxon>Bacteria</taxon>
        <taxon>Thermotogati</taxon>
        <taxon>Deinococcota</taxon>
        <taxon>Deinococci</taxon>
        <taxon>Thermales</taxon>
        <taxon>Thermaceae</taxon>
        <taxon>Thermus</taxon>
    </lineage>
</organism>
<dbReference type="Gene3D" id="3.30.565.10">
    <property type="entry name" value="Histidine kinase-like ATPase, C-terminal domain"/>
    <property type="match status" value="1"/>
</dbReference>
<feature type="region of interest" description="Disordered" evidence="5">
    <location>
        <begin position="533"/>
        <end position="561"/>
    </location>
</feature>
<evidence type="ECO:0000256" key="3">
    <source>
        <dbReference type="ARBA" id="ARBA00023204"/>
    </source>
</evidence>
<dbReference type="GO" id="GO:0032300">
    <property type="term" value="C:mismatch repair complex"/>
    <property type="evidence" value="ECO:0007669"/>
    <property type="project" value="InterPro"/>
</dbReference>
<dbReference type="PANTHER" id="PTHR10073:SF12">
    <property type="entry name" value="DNA MISMATCH REPAIR PROTEIN MLH1"/>
    <property type="match status" value="1"/>
</dbReference>
<dbReference type="InterPro" id="IPR036890">
    <property type="entry name" value="HATPase_C_sf"/>
</dbReference>
<dbReference type="InterPro" id="IPR042121">
    <property type="entry name" value="MutL_C_regsub"/>
</dbReference>
<dbReference type="Gene3D" id="3.30.1370.100">
    <property type="entry name" value="MutL, C-terminal domain, regulatory subdomain"/>
    <property type="match status" value="1"/>
</dbReference>
<dbReference type="InterPro" id="IPR002099">
    <property type="entry name" value="MutL/Mlh/PMS"/>
</dbReference>
<feature type="domain" description="MutL C-terminal dimerisation" evidence="6">
    <location>
        <begin position="343"/>
        <end position="491"/>
    </location>
</feature>
<protein>
    <recommendedName>
        <fullName evidence="4">DNA mismatch repair protein MutL</fullName>
    </recommendedName>
</protein>
<dbReference type="NCBIfam" id="TIGR00585">
    <property type="entry name" value="mutl"/>
    <property type="match status" value="1"/>
</dbReference>
<dbReference type="InterPro" id="IPR013507">
    <property type="entry name" value="DNA_mismatch_S5_2-like"/>
</dbReference>
<evidence type="ECO:0000256" key="1">
    <source>
        <dbReference type="ARBA" id="ARBA00006082"/>
    </source>
</evidence>
<dbReference type="InterPro" id="IPR003594">
    <property type="entry name" value="HATPase_dom"/>
</dbReference>
<dbReference type="OrthoDB" id="9763467at2"/>
<gene>
    <name evidence="4" type="primary">mutL</name>
    <name evidence="8" type="ORF">SAMN04488243_13318</name>
</gene>
<feature type="domain" description="DNA mismatch repair protein S5" evidence="7">
    <location>
        <begin position="196"/>
        <end position="313"/>
    </location>
</feature>
<dbReference type="InterPro" id="IPR020568">
    <property type="entry name" value="Ribosomal_Su5_D2-typ_SF"/>
</dbReference>
<dbReference type="CDD" id="cd16926">
    <property type="entry name" value="HATPase_MutL-MLH-PMS-like"/>
    <property type="match status" value="1"/>
</dbReference>
<dbReference type="InterPro" id="IPR037198">
    <property type="entry name" value="MutL_C_sf"/>
</dbReference>
<dbReference type="HAMAP" id="MF_00149">
    <property type="entry name" value="DNA_mis_repair"/>
    <property type="match status" value="1"/>
</dbReference>
<comment type="function">
    <text evidence="4">This protein is involved in the repair of mismatches in DNA. It is required for dam-dependent methyl-directed DNA mismatch repair. May act as a 'molecular matchmaker', a protein that promotes the formation of a stable complex between two or more DNA-binding proteins in an ATP-dependent manner without itself being part of a final effector complex.</text>
</comment>
<dbReference type="CDD" id="cd00782">
    <property type="entry name" value="MutL_Trans"/>
    <property type="match status" value="1"/>
</dbReference>
<dbReference type="SUPFAM" id="SSF118116">
    <property type="entry name" value="DNA mismatch repair protein MutL"/>
    <property type="match status" value="1"/>
</dbReference>
<evidence type="ECO:0000256" key="2">
    <source>
        <dbReference type="ARBA" id="ARBA00022763"/>
    </source>
</evidence>
<reference evidence="9" key="1">
    <citation type="submission" date="2016-10" db="EMBL/GenBank/DDBJ databases">
        <authorList>
            <person name="Varghese N."/>
            <person name="Submissions S."/>
        </authorList>
    </citation>
    <scope>NUCLEOTIDE SEQUENCE [LARGE SCALE GENOMIC DNA]</scope>
    <source>
        <strain evidence="9">CGMCC 1.6992</strain>
    </source>
</reference>
<dbReference type="STRING" id="482827.SAMN04488243_13318"/>
<dbReference type="AlphaFoldDB" id="A0A1G7JCT7"/>